<protein>
    <submittedName>
        <fullName evidence="1">Uncharacterized protein</fullName>
    </submittedName>
</protein>
<dbReference type="EMBL" id="JABFAD010000012">
    <property type="protein sequence ID" value="MBA0814573.1"/>
    <property type="molecule type" value="Genomic_DNA"/>
</dbReference>
<dbReference type="Proteomes" id="UP000593560">
    <property type="component" value="Unassembled WGS sequence"/>
</dbReference>
<reference evidence="1 2" key="1">
    <citation type="journal article" date="2019" name="Genome Biol. Evol.">
        <title>Insights into the evolution of the New World diploid cottons (Gossypium, subgenus Houzingenia) based on genome sequencing.</title>
        <authorList>
            <person name="Grover C.E."/>
            <person name="Arick M.A. 2nd"/>
            <person name="Thrash A."/>
            <person name="Conover J.L."/>
            <person name="Sanders W.S."/>
            <person name="Peterson D.G."/>
            <person name="Frelichowski J.E."/>
            <person name="Scheffler J.A."/>
            <person name="Scheffler B.E."/>
            <person name="Wendel J.F."/>
        </authorList>
    </citation>
    <scope>NUCLEOTIDE SEQUENCE [LARGE SCALE GENOMIC DNA]</scope>
    <source>
        <strain evidence="1">0</strain>
        <tissue evidence="1">Leaf</tissue>
    </source>
</reference>
<proteinExistence type="predicted"/>
<dbReference type="AlphaFoldDB" id="A0A7J9HY30"/>
<keyword evidence="2" id="KW-1185">Reference proteome</keyword>
<comment type="caution">
    <text evidence="1">The sequence shown here is derived from an EMBL/GenBank/DDBJ whole genome shotgun (WGS) entry which is preliminary data.</text>
</comment>
<gene>
    <name evidence="1" type="ORF">Gohar_020396</name>
</gene>
<organism evidence="1 2">
    <name type="scientific">Gossypium harknessii</name>
    <dbReference type="NCBI Taxonomy" id="34285"/>
    <lineage>
        <taxon>Eukaryota</taxon>
        <taxon>Viridiplantae</taxon>
        <taxon>Streptophyta</taxon>
        <taxon>Embryophyta</taxon>
        <taxon>Tracheophyta</taxon>
        <taxon>Spermatophyta</taxon>
        <taxon>Magnoliopsida</taxon>
        <taxon>eudicotyledons</taxon>
        <taxon>Gunneridae</taxon>
        <taxon>Pentapetalae</taxon>
        <taxon>rosids</taxon>
        <taxon>malvids</taxon>
        <taxon>Malvales</taxon>
        <taxon>Malvaceae</taxon>
        <taxon>Malvoideae</taxon>
        <taxon>Gossypium</taxon>
    </lineage>
</organism>
<accession>A0A7J9HY30</accession>
<evidence type="ECO:0000313" key="2">
    <source>
        <dbReference type="Proteomes" id="UP000593560"/>
    </source>
</evidence>
<name>A0A7J9HY30_9ROSI</name>
<evidence type="ECO:0000313" key="1">
    <source>
        <dbReference type="EMBL" id="MBA0814573.1"/>
    </source>
</evidence>
<sequence length="37" mass="4217">MKGKRRHASVVHFLAMRNTMTNLWHPLGDVLISNLGD</sequence>
<feature type="non-terminal residue" evidence="1">
    <location>
        <position position="1"/>
    </location>
</feature>